<evidence type="ECO:0000313" key="3">
    <source>
        <dbReference type="Proteomes" id="UP000568106"/>
    </source>
</evidence>
<dbReference type="InterPro" id="IPR009241">
    <property type="entry name" value="HigB-like"/>
</dbReference>
<comment type="caution">
    <text evidence="2">The sequence shown here is derived from an EMBL/GenBank/DDBJ whole genome shotgun (WGS) entry which is preliminary data.</text>
</comment>
<reference evidence="2" key="1">
    <citation type="submission" date="2020-08" db="EMBL/GenBank/DDBJ databases">
        <title>Genomic Encyclopedia of Type Strains, Phase IV (KMG-V): Genome sequencing to study the core and pangenomes of soil and plant-associated prokaryotes.</title>
        <authorList>
            <person name="Whitman W."/>
        </authorList>
    </citation>
    <scope>NUCLEOTIDE SEQUENCE [LARGE SCALE GENOMIC DNA]</scope>
    <source>
        <strain evidence="2">M8UP27</strain>
    </source>
</reference>
<evidence type="ECO:0000313" key="2">
    <source>
        <dbReference type="EMBL" id="MBB5317552.1"/>
    </source>
</evidence>
<dbReference type="Pfam" id="PF05973">
    <property type="entry name" value="Gp49"/>
    <property type="match status" value="1"/>
</dbReference>
<organism evidence="2 3">
    <name type="scientific">Tunturiibacter empetritectus</name>
    <dbReference type="NCBI Taxonomy" id="3069691"/>
    <lineage>
        <taxon>Bacteria</taxon>
        <taxon>Pseudomonadati</taxon>
        <taxon>Acidobacteriota</taxon>
        <taxon>Terriglobia</taxon>
        <taxon>Terriglobales</taxon>
        <taxon>Acidobacteriaceae</taxon>
        <taxon>Tunturiibacter</taxon>
    </lineage>
</organism>
<keyword evidence="3" id="KW-1185">Reference proteome</keyword>
<dbReference type="AlphaFoldDB" id="A0A7W8II30"/>
<gene>
    <name evidence="2" type="ORF">HDF09_002221</name>
</gene>
<feature type="compositionally biased region" description="Basic and acidic residues" evidence="1">
    <location>
        <begin position="122"/>
        <end position="140"/>
    </location>
</feature>
<accession>A0A7W8II30</accession>
<sequence length="146" mass="16611">MLYTGVEAGRVTVKLAEISWEGNSLKVLRSWPRPIREDFGACLWEMQAGNPATLTVRPMISIAASVFELKDQDGSKWYRMIYLARVKDVIYVLHCFTKDSAKTEKRDLATAKARWKQIQQRLRGEPTDVEGAKEQLTTHDKGKRAG</sequence>
<evidence type="ECO:0000256" key="1">
    <source>
        <dbReference type="SAM" id="MobiDB-lite"/>
    </source>
</evidence>
<protein>
    <submittedName>
        <fullName evidence="2">Phage-related protein</fullName>
    </submittedName>
</protein>
<dbReference type="EMBL" id="JACHDY010000002">
    <property type="protein sequence ID" value="MBB5317552.1"/>
    <property type="molecule type" value="Genomic_DNA"/>
</dbReference>
<name>A0A7W8II30_9BACT</name>
<feature type="region of interest" description="Disordered" evidence="1">
    <location>
        <begin position="119"/>
        <end position="146"/>
    </location>
</feature>
<proteinExistence type="predicted"/>
<dbReference type="Proteomes" id="UP000568106">
    <property type="component" value="Unassembled WGS sequence"/>
</dbReference>